<dbReference type="InterPro" id="IPR011330">
    <property type="entry name" value="Glyco_hydro/deAcase_b/a-brl"/>
</dbReference>
<dbReference type="EMBL" id="JAAZNL010000012">
    <property type="protein sequence ID" value="NMB69779.1"/>
    <property type="molecule type" value="Genomic_DNA"/>
</dbReference>
<dbReference type="SUPFAM" id="SSF46600">
    <property type="entry name" value="C-terminal UvrC-binding domain of UvrB"/>
    <property type="match status" value="1"/>
</dbReference>
<dbReference type="Proteomes" id="UP000526033">
    <property type="component" value="Unassembled WGS sequence"/>
</dbReference>
<feature type="domain" description="UVR" evidence="3">
    <location>
        <begin position="419"/>
        <end position="454"/>
    </location>
</feature>
<accession>A0A7X9DK87</accession>
<gene>
    <name evidence="4" type="ORF">GYA27_01055</name>
</gene>
<dbReference type="PANTHER" id="PTHR36306:SF1">
    <property type="entry name" value="ALPHA-AMYLASE-RELATED"/>
    <property type="match status" value="1"/>
</dbReference>
<dbReference type="GO" id="GO:0003824">
    <property type="term" value="F:catalytic activity"/>
    <property type="evidence" value="ECO:0007669"/>
    <property type="project" value="InterPro"/>
</dbReference>
<name>A0A7X9DK87_UNCKA</name>
<dbReference type="InterPro" id="IPR004300">
    <property type="entry name" value="Glyco_hydro_57_N"/>
</dbReference>
<dbReference type="GO" id="GO:0005975">
    <property type="term" value="P:carbohydrate metabolic process"/>
    <property type="evidence" value="ECO:0007669"/>
    <property type="project" value="InterPro"/>
</dbReference>
<dbReference type="PROSITE" id="PS50151">
    <property type="entry name" value="UVR"/>
    <property type="match status" value="1"/>
</dbReference>
<evidence type="ECO:0000313" key="4">
    <source>
        <dbReference type="EMBL" id="NMB69779.1"/>
    </source>
</evidence>
<dbReference type="SUPFAM" id="SSF88713">
    <property type="entry name" value="Glycoside hydrolase/deacetylase"/>
    <property type="match status" value="1"/>
</dbReference>
<dbReference type="InterPro" id="IPR052046">
    <property type="entry name" value="GH57_Enzymes"/>
</dbReference>
<comment type="caution">
    <text evidence="4">The sequence shown here is derived from an EMBL/GenBank/DDBJ whole genome shotgun (WGS) entry which is preliminary data.</text>
</comment>
<proteinExistence type="inferred from homology"/>
<dbReference type="AlphaFoldDB" id="A0A7X9DK87"/>
<dbReference type="Pfam" id="PF03065">
    <property type="entry name" value="Glyco_hydro_57"/>
    <property type="match status" value="1"/>
</dbReference>
<dbReference type="InterPro" id="IPR036876">
    <property type="entry name" value="UVR_dom_sf"/>
</dbReference>
<evidence type="ECO:0000256" key="2">
    <source>
        <dbReference type="ARBA" id="ARBA00023277"/>
    </source>
</evidence>
<sequence>MKLLTLLHFYQPYNQQDDILMRIVNECYLPLTRGLLKNPRAKVVVNINGVLSRMLVDKGYGEVIDNLKLLVARGQVELTGSAMYHAFLPLLPDAEIDRQISVNTEVNKIYFGESFNPKGFFSPEMAVSPNILRIISSKGYKWIPASNLSYPDGNPAYDCLYKTSEGTAVLFRDKRVSALMLSGVCKDAVSFIKETTDLHEKDKYWVAIMDAETFGHHRIGHENFLFDVLSNEFFEPVLFDGLVKAPEGFMTKDVELRPSTWTNEEQDFWLDKEHTQATSSRSFILWRDPENPIHQQQWELTNYVIHLVSAFEDKNSSKYLQAREMLDMALASDQFWWASAKPWWSLEMVEQGAYQLKQVVITLSLGDESMKKAELMYRKILDLAFDWQRSGYIRKRHLENSSTFMQKPFSKRTHAEWYNQIILEFEDEMKKAAETRDFEKAIKWRDAILKLSQGTDIYDVLHVVNELWTARNIPSVKPLFSHNWEEISEFAKKNMLNITTEEAFEEWKRTGKRVEPPVDL</sequence>
<keyword evidence="2" id="KW-0119">Carbohydrate metabolism</keyword>
<evidence type="ECO:0000259" key="3">
    <source>
        <dbReference type="PROSITE" id="PS50151"/>
    </source>
</evidence>
<comment type="similarity">
    <text evidence="1">Belongs to the glycosyl hydrolase 57 family.</text>
</comment>
<dbReference type="Gene3D" id="3.20.110.20">
    <property type="match status" value="1"/>
</dbReference>
<evidence type="ECO:0000313" key="5">
    <source>
        <dbReference type="Proteomes" id="UP000526033"/>
    </source>
</evidence>
<evidence type="ECO:0000256" key="1">
    <source>
        <dbReference type="ARBA" id="ARBA00006821"/>
    </source>
</evidence>
<dbReference type="Pfam" id="PF02151">
    <property type="entry name" value="UVR"/>
    <property type="match status" value="1"/>
</dbReference>
<reference evidence="4 5" key="1">
    <citation type="journal article" date="2020" name="Biotechnol. Biofuels">
        <title>New insights from the biogas microbiome by comprehensive genome-resolved metagenomics of nearly 1600 species originating from multiple anaerobic digesters.</title>
        <authorList>
            <person name="Campanaro S."/>
            <person name="Treu L."/>
            <person name="Rodriguez-R L.M."/>
            <person name="Kovalovszki A."/>
            <person name="Ziels R.M."/>
            <person name="Maus I."/>
            <person name="Zhu X."/>
            <person name="Kougias P.G."/>
            <person name="Basile A."/>
            <person name="Luo G."/>
            <person name="Schluter A."/>
            <person name="Konstantinidis K.T."/>
            <person name="Angelidaki I."/>
        </authorList>
    </citation>
    <scope>NUCLEOTIDE SEQUENCE [LARGE SCALE GENOMIC DNA]</scope>
    <source>
        <strain evidence="4">AS27yjCOA_165</strain>
    </source>
</reference>
<dbReference type="InterPro" id="IPR001943">
    <property type="entry name" value="UVR_dom"/>
</dbReference>
<dbReference type="PANTHER" id="PTHR36306">
    <property type="entry name" value="ALPHA-AMYLASE-RELATED-RELATED"/>
    <property type="match status" value="1"/>
</dbReference>
<protein>
    <recommendedName>
        <fullName evidence="3">UVR domain-containing protein</fullName>
    </recommendedName>
</protein>
<dbReference type="Gene3D" id="4.10.860.10">
    <property type="entry name" value="UVR domain"/>
    <property type="match status" value="1"/>
</dbReference>
<organism evidence="4 5">
    <name type="scientific">candidate division WWE3 bacterium</name>
    <dbReference type="NCBI Taxonomy" id="2053526"/>
    <lineage>
        <taxon>Bacteria</taxon>
        <taxon>Katanobacteria</taxon>
    </lineage>
</organism>